<dbReference type="InterPro" id="IPR029056">
    <property type="entry name" value="Ribokinase-like"/>
</dbReference>
<dbReference type="InterPro" id="IPR002173">
    <property type="entry name" value="Carboh/pur_kinase_PfkB_CS"/>
</dbReference>
<dbReference type="FunFam" id="3.40.1190.20:FF:000012">
    <property type="entry name" value="Ribokinase"/>
    <property type="match status" value="1"/>
</dbReference>
<gene>
    <name evidence="13" type="primary">rbsK</name>
    <name evidence="15" type="ORF">IV66_GL001345</name>
</gene>
<dbReference type="GO" id="GO:0005524">
    <property type="term" value="F:ATP binding"/>
    <property type="evidence" value="ECO:0007669"/>
    <property type="project" value="UniProtKB-UniRule"/>
</dbReference>
<evidence type="ECO:0000256" key="12">
    <source>
        <dbReference type="ARBA" id="ARBA00023277"/>
    </source>
</evidence>
<sequence>MVILMNKVTVVGSINLDTNLRVKRMVKPGETIHAKEHYSAGGGKGANQAVAASRAGADTTFIGAVGNDAPGKQMMDLLKEEGIDLSGIDTIANESTGQAFITVDDEGENSITIYAGANFAFGPKEIDQKESLLKDSDFVIAQFETPIDATIRAFEIAHKNEVKTILNPAPGEDSISADLLKVTDMITPNETEAETITGVHVEDEVSAKKAAAKLHDLGVEVVIITIGSKGAFYDFNGTSELVPAFKVHAVDTTAAGDTFIGAMSSVLKANFSNLKDAILFGNKASSLTVQRYGAQPSIPYQKEIEVK</sequence>
<comment type="pathway">
    <text evidence="13">Carbohydrate metabolism; D-ribose degradation; D-ribose 5-phosphate from beta-D-ribopyranose: step 2/2.</text>
</comment>
<evidence type="ECO:0000256" key="5">
    <source>
        <dbReference type="ARBA" id="ARBA00022679"/>
    </source>
</evidence>
<evidence type="ECO:0000256" key="11">
    <source>
        <dbReference type="ARBA" id="ARBA00022958"/>
    </source>
</evidence>
<comment type="catalytic activity">
    <reaction evidence="13">
        <text>D-ribose + ATP = D-ribose 5-phosphate + ADP + H(+)</text>
        <dbReference type="Rhea" id="RHEA:13697"/>
        <dbReference type="ChEBI" id="CHEBI:15378"/>
        <dbReference type="ChEBI" id="CHEBI:30616"/>
        <dbReference type="ChEBI" id="CHEBI:47013"/>
        <dbReference type="ChEBI" id="CHEBI:78346"/>
        <dbReference type="ChEBI" id="CHEBI:456216"/>
        <dbReference type="EC" id="2.7.1.15"/>
    </reaction>
</comment>
<proteinExistence type="inferred from homology"/>
<dbReference type="HAMAP" id="MF_01987">
    <property type="entry name" value="Ribokinase"/>
    <property type="match status" value="1"/>
</dbReference>
<keyword evidence="11 13" id="KW-0630">Potassium</keyword>
<dbReference type="Proteomes" id="UP000051886">
    <property type="component" value="Unassembled WGS sequence"/>
</dbReference>
<keyword evidence="6 13" id="KW-0479">Metal-binding</keyword>
<evidence type="ECO:0000256" key="6">
    <source>
        <dbReference type="ARBA" id="ARBA00022723"/>
    </source>
</evidence>
<dbReference type="PROSITE" id="PS00584">
    <property type="entry name" value="PFKB_KINASES_2"/>
    <property type="match status" value="1"/>
</dbReference>
<dbReference type="GO" id="GO:0046872">
    <property type="term" value="F:metal ion binding"/>
    <property type="evidence" value="ECO:0007669"/>
    <property type="project" value="UniProtKB-KW"/>
</dbReference>
<dbReference type="Gene3D" id="3.40.1190.20">
    <property type="match status" value="1"/>
</dbReference>
<comment type="similarity">
    <text evidence="13">Belongs to the carbohydrate kinase PfkB family. Ribokinase subfamily.</text>
</comment>
<evidence type="ECO:0000259" key="14">
    <source>
        <dbReference type="Pfam" id="PF00294"/>
    </source>
</evidence>
<feature type="binding site" evidence="13">
    <location>
        <position position="253"/>
    </location>
    <ligand>
        <name>K(+)</name>
        <dbReference type="ChEBI" id="CHEBI:29103"/>
    </ligand>
</feature>
<comment type="similarity">
    <text evidence="1">Belongs to the carbohydrate kinase pfkB family.</text>
</comment>
<keyword evidence="5 13" id="KW-0808">Transferase</keyword>
<comment type="cofactor">
    <cofactor evidence="13">
        <name>Mg(2+)</name>
        <dbReference type="ChEBI" id="CHEBI:18420"/>
    </cofactor>
    <text evidence="13">Requires a divalent cation, most likely magnesium in vivo, as an electrophilic catalyst to aid phosphoryl group transfer. It is the chelate of the metal and the nucleotide that is the actual substrate.</text>
</comment>
<feature type="domain" description="Carbohydrate kinase PfkB" evidence="14">
    <location>
        <begin position="5"/>
        <end position="299"/>
    </location>
</feature>
<evidence type="ECO:0000256" key="8">
    <source>
        <dbReference type="ARBA" id="ARBA00022777"/>
    </source>
</evidence>
<comment type="function">
    <text evidence="13">Catalyzes the phosphorylation of ribose at O-5 in a reaction requiring ATP and magnesium. The resulting D-ribose-5-phosphate can then be used either for sythesis of nucleotides, histidine, and tryptophan, or as a component of the pentose phosphate pathway.</text>
</comment>
<comment type="subunit">
    <text evidence="13">Homodimer.</text>
</comment>
<dbReference type="EC" id="2.7.1.15" evidence="2 13"/>
<dbReference type="PANTHER" id="PTHR10584">
    <property type="entry name" value="SUGAR KINASE"/>
    <property type="match status" value="1"/>
</dbReference>
<dbReference type="CDD" id="cd01174">
    <property type="entry name" value="ribokinase"/>
    <property type="match status" value="1"/>
</dbReference>
<comment type="activity regulation">
    <text evidence="13">Activated by a monovalent cation that binds near, but not in, the active site. The most likely occupant of the site in vivo is potassium. Ion binding induces a conformational change that may alter substrate affinity.</text>
</comment>
<evidence type="ECO:0000256" key="10">
    <source>
        <dbReference type="ARBA" id="ARBA00022842"/>
    </source>
</evidence>
<evidence type="ECO:0000256" key="4">
    <source>
        <dbReference type="ARBA" id="ARBA00022490"/>
    </source>
</evidence>
<dbReference type="AlphaFoldDB" id="A0A0R2LFS0"/>
<dbReference type="EMBL" id="JQCN01000018">
    <property type="protein sequence ID" value="KRO00670.1"/>
    <property type="molecule type" value="Genomic_DNA"/>
</dbReference>
<dbReference type="STRING" id="449659.IV66_GL001345"/>
<keyword evidence="16" id="KW-1185">Reference proteome</keyword>
<accession>A0A0R2LFS0</accession>
<dbReference type="PANTHER" id="PTHR10584:SF166">
    <property type="entry name" value="RIBOKINASE"/>
    <property type="match status" value="1"/>
</dbReference>
<evidence type="ECO:0000256" key="1">
    <source>
        <dbReference type="ARBA" id="ARBA00005380"/>
    </source>
</evidence>
<feature type="binding site" evidence="13">
    <location>
        <position position="144"/>
    </location>
    <ligand>
        <name>substrate</name>
    </ligand>
</feature>
<feature type="binding site" evidence="13">
    <location>
        <position position="257"/>
    </location>
    <ligand>
        <name>substrate</name>
    </ligand>
</feature>
<protein>
    <recommendedName>
        <fullName evidence="3 13">Ribokinase</fullName>
        <shortName evidence="13">RK</shortName>
        <ecNumber evidence="2 13">2.7.1.15</ecNumber>
    </recommendedName>
</protein>
<comment type="caution">
    <text evidence="15">The sequence shown here is derived from an EMBL/GenBank/DDBJ whole genome shotgun (WGS) entry which is preliminary data.</text>
</comment>
<dbReference type="InterPro" id="IPR011611">
    <property type="entry name" value="PfkB_dom"/>
</dbReference>
<feature type="binding site" evidence="13">
    <location>
        <position position="297"/>
    </location>
    <ligand>
        <name>K(+)</name>
        <dbReference type="ChEBI" id="CHEBI:29103"/>
    </ligand>
</feature>
<feature type="binding site" evidence="13">
    <location>
        <position position="251"/>
    </location>
    <ligand>
        <name>K(+)</name>
        <dbReference type="ChEBI" id="CHEBI:29103"/>
    </ligand>
</feature>
<keyword evidence="7 13" id="KW-0547">Nucleotide-binding</keyword>
<keyword evidence="8 13" id="KW-0418">Kinase</keyword>
<feature type="binding site" evidence="13">
    <location>
        <begin position="256"/>
        <end position="257"/>
    </location>
    <ligand>
        <name>ATP</name>
        <dbReference type="ChEBI" id="CHEBI:30616"/>
    </ligand>
</feature>
<dbReference type="NCBIfam" id="TIGR02152">
    <property type="entry name" value="D_ribokin_bact"/>
    <property type="match status" value="1"/>
</dbReference>
<dbReference type="GO" id="GO:0019303">
    <property type="term" value="P:D-ribose catabolic process"/>
    <property type="evidence" value="ECO:0007669"/>
    <property type="project" value="UniProtKB-UniRule"/>
</dbReference>
<name>A0A0R2LFS0_9LACO</name>
<feature type="binding site" evidence="13">
    <location>
        <begin position="225"/>
        <end position="230"/>
    </location>
    <ligand>
        <name>ATP</name>
        <dbReference type="ChEBI" id="CHEBI:30616"/>
    </ligand>
</feature>
<evidence type="ECO:0000256" key="9">
    <source>
        <dbReference type="ARBA" id="ARBA00022840"/>
    </source>
</evidence>
<evidence type="ECO:0000313" key="15">
    <source>
        <dbReference type="EMBL" id="KRO00670.1"/>
    </source>
</evidence>
<dbReference type="Pfam" id="PF00294">
    <property type="entry name" value="PfkB"/>
    <property type="match status" value="1"/>
</dbReference>
<dbReference type="InterPro" id="IPR011877">
    <property type="entry name" value="Ribokinase"/>
</dbReference>
<feature type="binding site" evidence="13">
    <location>
        <begin position="43"/>
        <end position="47"/>
    </location>
    <ligand>
        <name>substrate</name>
    </ligand>
</feature>
<feature type="binding site" evidence="13">
    <location>
        <position position="282"/>
    </location>
    <ligand>
        <name>ATP</name>
        <dbReference type="ChEBI" id="CHEBI:30616"/>
    </ligand>
</feature>
<dbReference type="GO" id="GO:0004747">
    <property type="term" value="F:ribokinase activity"/>
    <property type="evidence" value="ECO:0007669"/>
    <property type="project" value="UniProtKB-UniRule"/>
</dbReference>
<evidence type="ECO:0000256" key="3">
    <source>
        <dbReference type="ARBA" id="ARBA00016943"/>
    </source>
</evidence>
<evidence type="ECO:0000313" key="16">
    <source>
        <dbReference type="Proteomes" id="UP000051886"/>
    </source>
</evidence>
<reference evidence="15 16" key="1">
    <citation type="journal article" date="2015" name="Genome Announc.">
        <title>Expanding the biotechnology potential of lactobacilli through comparative genomics of 213 strains and associated genera.</title>
        <authorList>
            <person name="Sun Z."/>
            <person name="Harris H.M."/>
            <person name="McCann A."/>
            <person name="Guo C."/>
            <person name="Argimon S."/>
            <person name="Zhang W."/>
            <person name="Yang X."/>
            <person name="Jeffery I.B."/>
            <person name="Cooney J.C."/>
            <person name="Kagawa T.F."/>
            <person name="Liu W."/>
            <person name="Song Y."/>
            <person name="Salvetti E."/>
            <person name="Wrobel A."/>
            <person name="Rasinkangas P."/>
            <person name="Parkhill J."/>
            <person name="Rea M.C."/>
            <person name="O'Sullivan O."/>
            <person name="Ritari J."/>
            <person name="Douillard F.P."/>
            <person name="Paul Ross R."/>
            <person name="Yang R."/>
            <person name="Briner A.E."/>
            <person name="Felis G.E."/>
            <person name="de Vos W.M."/>
            <person name="Barrangou R."/>
            <person name="Klaenhammer T.R."/>
            <person name="Caufield P.W."/>
            <person name="Cui Y."/>
            <person name="Zhang H."/>
            <person name="O'Toole P.W."/>
        </authorList>
    </citation>
    <scope>NUCLEOTIDE SEQUENCE [LARGE SCALE GENOMIC DNA]</scope>
    <source>
        <strain evidence="15 16">NBRC 103219</strain>
    </source>
</reference>
<feature type="binding site" evidence="13">
    <location>
        <position position="288"/>
    </location>
    <ligand>
        <name>K(+)</name>
        <dbReference type="ChEBI" id="CHEBI:29103"/>
    </ligand>
</feature>
<evidence type="ECO:0000256" key="2">
    <source>
        <dbReference type="ARBA" id="ARBA00012035"/>
    </source>
</evidence>
<dbReference type="InterPro" id="IPR002139">
    <property type="entry name" value="Ribo/fructo_kinase"/>
</dbReference>
<dbReference type="PATRIC" id="fig|449659.4.peg.1362"/>
<feature type="active site" description="Proton acceptor" evidence="13">
    <location>
        <position position="257"/>
    </location>
</feature>
<dbReference type="PRINTS" id="PR00990">
    <property type="entry name" value="RIBOKINASE"/>
</dbReference>
<organism evidence="15 16">
    <name type="scientific">Ligilactobacillus pobuzihii</name>
    <dbReference type="NCBI Taxonomy" id="449659"/>
    <lineage>
        <taxon>Bacteria</taxon>
        <taxon>Bacillati</taxon>
        <taxon>Bacillota</taxon>
        <taxon>Bacilli</taxon>
        <taxon>Lactobacillales</taxon>
        <taxon>Lactobacillaceae</taxon>
        <taxon>Ligilactobacillus</taxon>
    </lineage>
</organism>
<feature type="binding site" evidence="13">
    <location>
        <begin position="15"/>
        <end position="17"/>
    </location>
    <ligand>
        <name>substrate</name>
    </ligand>
</feature>
<evidence type="ECO:0000256" key="13">
    <source>
        <dbReference type="HAMAP-Rule" id="MF_01987"/>
    </source>
</evidence>
<keyword evidence="12 13" id="KW-0119">Carbohydrate metabolism</keyword>
<evidence type="ECO:0000256" key="7">
    <source>
        <dbReference type="ARBA" id="ARBA00022741"/>
    </source>
</evidence>
<keyword evidence="10 13" id="KW-0460">Magnesium</keyword>
<feature type="binding site" evidence="13">
    <location>
        <position position="291"/>
    </location>
    <ligand>
        <name>K(+)</name>
        <dbReference type="ChEBI" id="CHEBI:29103"/>
    </ligand>
</feature>
<keyword evidence="4 13" id="KW-0963">Cytoplasm</keyword>
<feature type="binding site" evidence="13">
    <location>
        <position position="293"/>
    </location>
    <ligand>
        <name>K(+)</name>
        <dbReference type="ChEBI" id="CHEBI:29103"/>
    </ligand>
</feature>
<comment type="caution">
    <text evidence="13">Lacks conserved residue(s) required for the propagation of feature annotation.</text>
</comment>
<dbReference type="UniPathway" id="UPA00916">
    <property type="reaction ID" value="UER00889"/>
</dbReference>
<keyword evidence="9 13" id="KW-0067">ATP-binding</keyword>
<dbReference type="GO" id="GO:0005829">
    <property type="term" value="C:cytosol"/>
    <property type="evidence" value="ECO:0007669"/>
    <property type="project" value="TreeGrafter"/>
</dbReference>
<dbReference type="SUPFAM" id="SSF53613">
    <property type="entry name" value="Ribokinase-like"/>
    <property type="match status" value="1"/>
</dbReference>
<comment type="subcellular location">
    <subcellularLocation>
        <location evidence="13">Cytoplasm</location>
    </subcellularLocation>
</comment>
<feature type="binding site" evidence="13">
    <location>
        <position position="189"/>
    </location>
    <ligand>
        <name>ATP</name>
        <dbReference type="ChEBI" id="CHEBI:30616"/>
    </ligand>
</feature>
<dbReference type="NCBIfam" id="NF008353">
    <property type="entry name" value="PRK11142.1"/>
    <property type="match status" value="1"/>
</dbReference>